<dbReference type="InterPro" id="IPR006099">
    <property type="entry name" value="MeMalonylCoA_mutase_a/b_cat"/>
</dbReference>
<dbReference type="EMBL" id="RHHQ01000009">
    <property type="protein sequence ID" value="RNB87889.1"/>
    <property type="molecule type" value="Genomic_DNA"/>
</dbReference>
<comment type="caution">
    <text evidence="7">The sequence shown here is derived from an EMBL/GenBank/DDBJ whole genome shotgun (WGS) entry which is preliminary data.</text>
</comment>
<evidence type="ECO:0000256" key="4">
    <source>
        <dbReference type="ARBA" id="ARBA00023235"/>
    </source>
</evidence>
<organism evidence="7 8">
    <name type="scientific">Brevibacillus fluminis</name>
    <dbReference type="NCBI Taxonomy" id="511487"/>
    <lineage>
        <taxon>Bacteria</taxon>
        <taxon>Bacillati</taxon>
        <taxon>Bacillota</taxon>
        <taxon>Bacilli</taxon>
        <taxon>Bacillales</taxon>
        <taxon>Paenibacillaceae</taxon>
        <taxon>Brevibacillus</taxon>
    </lineage>
</organism>
<dbReference type="AlphaFoldDB" id="A0A3M8DJU8"/>
<keyword evidence="3" id="KW-0846">Cobalamin</keyword>
<evidence type="ECO:0000259" key="6">
    <source>
        <dbReference type="Pfam" id="PF01642"/>
    </source>
</evidence>
<dbReference type="GO" id="GO:0005737">
    <property type="term" value="C:cytoplasm"/>
    <property type="evidence" value="ECO:0007669"/>
    <property type="project" value="TreeGrafter"/>
</dbReference>
<dbReference type="InterPro" id="IPR036724">
    <property type="entry name" value="Cobalamin-bd_sf"/>
</dbReference>
<dbReference type="GO" id="GO:0031419">
    <property type="term" value="F:cobalamin binding"/>
    <property type="evidence" value="ECO:0007669"/>
    <property type="project" value="UniProtKB-KW"/>
</dbReference>
<keyword evidence="8" id="KW-1185">Reference proteome</keyword>
<evidence type="ECO:0000313" key="8">
    <source>
        <dbReference type="Proteomes" id="UP000271031"/>
    </source>
</evidence>
<keyword evidence="5" id="KW-0170">Cobalt</keyword>
<dbReference type="Gene3D" id="3.20.20.240">
    <property type="entry name" value="Methylmalonyl-CoA mutase"/>
    <property type="match status" value="1"/>
</dbReference>
<evidence type="ECO:0000256" key="5">
    <source>
        <dbReference type="ARBA" id="ARBA00023285"/>
    </source>
</evidence>
<dbReference type="Pfam" id="PF01642">
    <property type="entry name" value="MM_CoA_mutase"/>
    <property type="match status" value="1"/>
</dbReference>
<comment type="cofactor">
    <cofactor evidence="1">
        <name>adenosylcob(III)alamin</name>
        <dbReference type="ChEBI" id="CHEBI:18408"/>
    </cofactor>
</comment>
<dbReference type="GO" id="GO:0004494">
    <property type="term" value="F:methylmalonyl-CoA mutase activity"/>
    <property type="evidence" value="ECO:0007669"/>
    <property type="project" value="UniProtKB-EC"/>
</dbReference>
<dbReference type="OrthoDB" id="9762378at2"/>
<dbReference type="InterPro" id="IPR006098">
    <property type="entry name" value="MMCoA_mutase_a_cat"/>
</dbReference>
<dbReference type="SUPFAM" id="SSF51703">
    <property type="entry name" value="Cobalamin (vitamin B12)-dependent enzymes"/>
    <property type="match status" value="1"/>
</dbReference>
<dbReference type="PANTHER" id="PTHR48101:SF4">
    <property type="entry name" value="METHYLMALONYL-COA MUTASE, MITOCHONDRIAL"/>
    <property type="match status" value="1"/>
</dbReference>
<dbReference type="GO" id="GO:0019678">
    <property type="term" value="P:propionate metabolic process, methylmalonyl pathway"/>
    <property type="evidence" value="ECO:0007669"/>
    <property type="project" value="TreeGrafter"/>
</dbReference>
<comment type="similarity">
    <text evidence="2">Belongs to the methylmalonyl-CoA mutase family.</text>
</comment>
<reference evidence="7 8" key="1">
    <citation type="submission" date="2018-10" db="EMBL/GenBank/DDBJ databases">
        <title>Phylogenomics of Brevibacillus.</title>
        <authorList>
            <person name="Dunlap C."/>
        </authorList>
    </citation>
    <scope>NUCLEOTIDE SEQUENCE [LARGE SCALE GENOMIC DNA]</scope>
    <source>
        <strain evidence="7 8">JCM 15716</strain>
    </source>
</reference>
<name>A0A3M8DJU8_9BACL</name>
<proteinExistence type="inferred from homology"/>
<evidence type="ECO:0000256" key="3">
    <source>
        <dbReference type="ARBA" id="ARBA00022628"/>
    </source>
</evidence>
<keyword evidence="4" id="KW-0413">Isomerase</keyword>
<gene>
    <name evidence="7" type="ORF">EDM56_12875</name>
</gene>
<dbReference type="GO" id="GO:0046872">
    <property type="term" value="F:metal ion binding"/>
    <property type="evidence" value="ECO:0007669"/>
    <property type="project" value="InterPro"/>
</dbReference>
<dbReference type="CDD" id="cd03677">
    <property type="entry name" value="MM_CoA_mutase_beta"/>
    <property type="match status" value="1"/>
</dbReference>
<accession>A0A3M8DJU8</accession>
<dbReference type="RefSeq" id="WP_122918330.1">
    <property type="nucleotide sequence ID" value="NZ_RHHQ01000009.1"/>
</dbReference>
<sequence length="712" mass="75827">MMFRDFSKPTYEEWKARAEKLLNGASFEQKLVTQTYEGIALQPLYRGEDTQSLPHMESVPGAAPYVRGTEELGYVSKLWAIAQEVSAASPEAFNQAARHDLGRGQTMLNVPLDRASSAGVDADQAEGDQLGQGGVSLSTLADVEQLLAGIDLGQTPIMVEAGNAGVAVLAMVAAYLQKSGQSTAHLRGLVGTDPLGELAREGVLSGTLAEAYDAMADATRWAIAHAPALQTVLVQANPYHDGGASAVEELAFALATGVAYLRELDARGIEIDDAAPRMCFSFSLGSQFFTEIAKLRAARMLWAKIVEAFGGNEQAQKLSIHARTSARTKTVHDPYVNMLRGTTEAFAGVVGGADSLHVSPFDEAIRPADEFSRRIARNTQLILQNEAHLTKVADPAGGSWYIEALTDELAQKAWALFQEVEAAGGMALSLQAGLPQEKVAAIAAKREANMSKRKDKMVGTNVYPNLQETAVPALTDEELAAIREERRTSVQKQRAATDREALTAKLASYRSAVASRNADQANVMEAAIDAVLHGATLSEIVRGEAASSHAGTTVQPIPLRRDAAAFEALRASAERYKQKHGSYPQAYVAKLGTVSQYKARADFSTGFVEAGGFQGIQGQGFTEVEAAAEAALASDASLVVICSHDELYPEMAPAFASLIKAKNPQLTVWLAGRPAPEQAATYKAAGVDDFIYMGADCAGLLARLSQQKGIGL</sequence>
<dbReference type="Proteomes" id="UP000271031">
    <property type="component" value="Unassembled WGS sequence"/>
</dbReference>
<dbReference type="PANTHER" id="PTHR48101">
    <property type="entry name" value="METHYLMALONYL-COA MUTASE, MITOCHONDRIAL-RELATED"/>
    <property type="match status" value="1"/>
</dbReference>
<evidence type="ECO:0000256" key="1">
    <source>
        <dbReference type="ARBA" id="ARBA00001922"/>
    </source>
</evidence>
<evidence type="ECO:0000256" key="2">
    <source>
        <dbReference type="ARBA" id="ARBA00008465"/>
    </source>
</evidence>
<evidence type="ECO:0000313" key="7">
    <source>
        <dbReference type="EMBL" id="RNB87889.1"/>
    </source>
</evidence>
<protein>
    <submittedName>
        <fullName evidence="7">Methylmalonyl-CoA mutase</fullName>
    </submittedName>
</protein>
<dbReference type="SUPFAM" id="SSF52242">
    <property type="entry name" value="Cobalamin (vitamin B12)-binding domain"/>
    <property type="match status" value="1"/>
</dbReference>
<dbReference type="NCBIfam" id="TIGR00641">
    <property type="entry name" value="acid_CoA_mut_N"/>
    <property type="match status" value="1"/>
</dbReference>
<feature type="domain" description="Methylmalonyl-CoA mutase alpha/beta chain catalytic" evidence="6">
    <location>
        <begin position="34"/>
        <end position="542"/>
    </location>
</feature>
<dbReference type="Gene3D" id="3.40.50.280">
    <property type="entry name" value="Cobalamin-binding domain"/>
    <property type="match status" value="1"/>
</dbReference>
<dbReference type="InterPro" id="IPR016176">
    <property type="entry name" value="Cbl-dep_enz_cat"/>
</dbReference>